<gene>
    <name evidence="1" type="ORF">A3G49_02285</name>
</gene>
<protein>
    <submittedName>
        <fullName evidence="1">Uncharacterized protein</fullName>
    </submittedName>
</protein>
<dbReference type="EMBL" id="MHQY01000033">
    <property type="protein sequence ID" value="OHA13170.1"/>
    <property type="molecule type" value="Genomic_DNA"/>
</dbReference>
<name>A0A1G2LNI4_9BACT</name>
<proteinExistence type="predicted"/>
<sequence>MSYKKIFQYLDREQKNNIFKLLKKHKKSLKKIFIVVFYSIGSIQNKYQERPGDKGRNGDYGRRWRQALDRLVEARQEELIKSSVLLVHIDPTKLDVIVAKKSMRILQPQLRSLQKQLKLDQLHKAFSPIKKKELEVLLMREKNILVVGWIHLAEMYVSGGSAQEVIVAELFGVPLYLNSSEDVVQNYKSRHVLDSIAASKKDVVKSRNIFYNAEDTLNKIIKDIPRIRRERSIPALGKLFVYAWNRKMTALK</sequence>
<evidence type="ECO:0000313" key="2">
    <source>
        <dbReference type="Proteomes" id="UP000177171"/>
    </source>
</evidence>
<organism evidence="1 2">
    <name type="scientific">Candidatus Sungbacteria bacterium RIFCSPLOWO2_12_FULL_41_11</name>
    <dbReference type="NCBI Taxonomy" id="1802286"/>
    <lineage>
        <taxon>Bacteria</taxon>
        <taxon>Candidatus Sungiibacteriota</taxon>
    </lineage>
</organism>
<accession>A0A1G2LNI4</accession>
<evidence type="ECO:0000313" key="1">
    <source>
        <dbReference type="EMBL" id="OHA13170.1"/>
    </source>
</evidence>
<dbReference type="AlphaFoldDB" id="A0A1G2LNI4"/>
<reference evidence="1 2" key="1">
    <citation type="journal article" date="2016" name="Nat. Commun.">
        <title>Thousands of microbial genomes shed light on interconnected biogeochemical processes in an aquifer system.</title>
        <authorList>
            <person name="Anantharaman K."/>
            <person name="Brown C.T."/>
            <person name="Hug L.A."/>
            <person name="Sharon I."/>
            <person name="Castelle C.J."/>
            <person name="Probst A.J."/>
            <person name="Thomas B.C."/>
            <person name="Singh A."/>
            <person name="Wilkins M.J."/>
            <person name="Karaoz U."/>
            <person name="Brodie E.L."/>
            <person name="Williams K.H."/>
            <person name="Hubbard S.S."/>
            <person name="Banfield J.F."/>
        </authorList>
    </citation>
    <scope>NUCLEOTIDE SEQUENCE [LARGE SCALE GENOMIC DNA]</scope>
</reference>
<dbReference type="Proteomes" id="UP000177171">
    <property type="component" value="Unassembled WGS sequence"/>
</dbReference>
<comment type="caution">
    <text evidence="1">The sequence shown here is derived from an EMBL/GenBank/DDBJ whole genome shotgun (WGS) entry which is preliminary data.</text>
</comment>